<dbReference type="AlphaFoldDB" id="A0A6M3LLP7"/>
<dbReference type="EMBL" id="MT143387">
    <property type="protein sequence ID" value="QJA96307.1"/>
    <property type="molecule type" value="Genomic_DNA"/>
</dbReference>
<reference evidence="1" key="1">
    <citation type="submission" date="2020-03" db="EMBL/GenBank/DDBJ databases">
        <title>The deep terrestrial virosphere.</title>
        <authorList>
            <person name="Holmfeldt K."/>
            <person name="Nilsson E."/>
            <person name="Simone D."/>
            <person name="Lopez-Fernandez M."/>
            <person name="Wu X."/>
            <person name="de Brujin I."/>
            <person name="Lundin D."/>
            <person name="Andersson A."/>
            <person name="Bertilsson S."/>
            <person name="Dopson M."/>
        </authorList>
    </citation>
    <scope>NUCLEOTIDE SEQUENCE</scope>
    <source>
        <strain evidence="1">MM415B09719</strain>
    </source>
</reference>
<proteinExistence type="predicted"/>
<protein>
    <submittedName>
        <fullName evidence="1">Uncharacterized protein</fullName>
    </submittedName>
</protein>
<name>A0A6M3LLP7_9ZZZZ</name>
<accession>A0A6M3LLP7</accession>
<gene>
    <name evidence="1" type="ORF">MM415B09719_0010</name>
</gene>
<evidence type="ECO:0000313" key="1">
    <source>
        <dbReference type="EMBL" id="QJA96307.1"/>
    </source>
</evidence>
<sequence length="54" mass="6384">MKKEFQVIYNFSQVIDNIEAENQEEAERIANERAEDMSYEHTSVCDLEVEEITD</sequence>
<organism evidence="1">
    <name type="scientific">viral metagenome</name>
    <dbReference type="NCBI Taxonomy" id="1070528"/>
    <lineage>
        <taxon>unclassified sequences</taxon>
        <taxon>metagenomes</taxon>
        <taxon>organismal metagenomes</taxon>
    </lineage>
</organism>